<feature type="domain" description="Glycosyl transferase family 1" evidence="2">
    <location>
        <begin position="55"/>
        <end position="175"/>
    </location>
</feature>
<keyword evidence="1" id="KW-0328">Glycosyltransferase</keyword>
<dbReference type="PANTHER" id="PTHR45871">
    <property type="entry name" value="N-ACETYLGLUCOSAMINYL-PHOSPHATIDYLINOSITOL BIOSYNTHETIC PROTEIN"/>
    <property type="match status" value="1"/>
</dbReference>
<evidence type="ECO:0000259" key="2">
    <source>
        <dbReference type="Pfam" id="PF00534"/>
    </source>
</evidence>
<protein>
    <recommendedName>
        <fullName evidence="2">Glycosyl transferase family 1 domain-containing protein</fullName>
    </recommendedName>
</protein>
<name>A0ABQ8HFN0_9ROSI</name>
<dbReference type="SUPFAM" id="SSF53756">
    <property type="entry name" value="UDP-Glycosyltransferase/glycogen phosphorylase"/>
    <property type="match status" value="1"/>
</dbReference>
<dbReference type="Gene3D" id="3.40.50.2000">
    <property type="entry name" value="Glycogen Phosphorylase B"/>
    <property type="match status" value="2"/>
</dbReference>
<evidence type="ECO:0000313" key="3">
    <source>
        <dbReference type="EMBL" id="KAH7557437.1"/>
    </source>
</evidence>
<keyword evidence="4" id="KW-1185">Reference proteome</keyword>
<gene>
    <name evidence="3" type="ORF">JRO89_XS11G0157200</name>
</gene>
<keyword evidence="1" id="KW-0808">Transferase</keyword>
<reference evidence="3 4" key="1">
    <citation type="submission" date="2021-02" db="EMBL/GenBank/DDBJ databases">
        <title>Plant Genome Project.</title>
        <authorList>
            <person name="Zhang R.-G."/>
        </authorList>
    </citation>
    <scope>NUCLEOTIDE SEQUENCE [LARGE SCALE GENOMIC DNA]</scope>
    <source>
        <tissue evidence="3">Leaves</tissue>
    </source>
</reference>
<accession>A0ABQ8HFN0</accession>
<organism evidence="3 4">
    <name type="scientific">Xanthoceras sorbifolium</name>
    <dbReference type="NCBI Taxonomy" id="99658"/>
    <lineage>
        <taxon>Eukaryota</taxon>
        <taxon>Viridiplantae</taxon>
        <taxon>Streptophyta</taxon>
        <taxon>Embryophyta</taxon>
        <taxon>Tracheophyta</taxon>
        <taxon>Spermatophyta</taxon>
        <taxon>Magnoliopsida</taxon>
        <taxon>eudicotyledons</taxon>
        <taxon>Gunneridae</taxon>
        <taxon>Pentapetalae</taxon>
        <taxon>rosids</taxon>
        <taxon>malvids</taxon>
        <taxon>Sapindales</taxon>
        <taxon>Sapindaceae</taxon>
        <taxon>Xanthoceroideae</taxon>
        <taxon>Xanthoceras</taxon>
    </lineage>
</organism>
<sequence length="304" mass="34181">MNKVLQFTLADVSQAICVSHTSKENTVLRSGLPPEKVFVIPNAVDTAMFTPAPKRVDRNEIIIVVISRLVYRKGADLLVEVIPEVCRIYPNGNVPLVKDLVRFIVGGDGPKRVRLEEMREKHSLQDRVQMLGAVPHAQVRSVLISGHIFLNSSLTEAFCIAILEAASCGLLTVLPDDMIVLAEPDPVDMVLAIEKAISILPKIDPQVMHDRMKKLYNWHDVAKRTEIVYDRALKCSNQNLLDRLSRYLSCGAWAGKLFALVMIIDYLLWRLLQLWKPAEDIDEVPDIILPKNQDGKVLQDFDAD</sequence>
<comment type="caution">
    <text evidence="3">The sequence shown here is derived from an EMBL/GenBank/DDBJ whole genome shotgun (WGS) entry which is preliminary data.</text>
</comment>
<dbReference type="PANTHER" id="PTHR45871:SF1">
    <property type="entry name" value="PHOSPHATIDYLINOSITOL N-ACETYLGLUCOSAMINYLTRANSFERASE SUBUNIT A"/>
    <property type="match status" value="1"/>
</dbReference>
<proteinExistence type="predicted"/>
<dbReference type="InterPro" id="IPR001296">
    <property type="entry name" value="Glyco_trans_1"/>
</dbReference>
<dbReference type="Pfam" id="PF00534">
    <property type="entry name" value="Glycos_transf_1"/>
    <property type="match status" value="1"/>
</dbReference>
<evidence type="ECO:0000256" key="1">
    <source>
        <dbReference type="ARBA" id="ARBA00022676"/>
    </source>
</evidence>
<dbReference type="Proteomes" id="UP000827721">
    <property type="component" value="Unassembled WGS sequence"/>
</dbReference>
<evidence type="ECO:0000313" key="4">
    <source>
        <dbReference type="Proteomes" id="UP000827721"/>
    </source>
</evidence>
<dbReference type="EMBL" id="JAFEMO010000011">
    <property type="protein sequence ID" value="KAH7557437.1"/>
    <property type="molecule type" value="Genomic_DNA"/>
</dbReference>